<organism evidence="1 2">
    <name type="scientific">Nocardia otitidiscaviarum</name>
    <dbReference type="NCBI Taxonomy" id="1823"/>
    <lineage>
        <taxon>Bacteria</taxon>
        <taxon>Bacillati</taxon>
        <taxon>Actinomycetota</taxon>
        <taxon>Actinomycetes</taxon>
        <taxon>Mycobacteriales</taxon>
        <taxon>Nocardiaceae</taxon>
        <taxon>Nocardia</taxon>
    </lineage>
</organism>
<dbReference type="AlphaFoldDB" id="A0A379JGG0"/>
<dbReference type="EMBL" id="UGRY01000003">
    <property type="protein sequence ID" value="SUD47550.1"/>
    <property type="molecule type" value="Genomic_DNA"/>
</dbReference>
<gene>
    <name evidence="1" type="ORF">NCTC1934_04864</name>
</gene>
<name>A0A379JGG0_9NOCA</name>
<evidence type="ECO:0000313" key="1">
    <source>
        <dbReference type="EMBL" id="SUD47550.1"/>
    </source>
</evidence>
<reference evidence="1 2" key="1">
    <citation type="submission" date="2018-06" db="EMBL/GenBank/DDBJ databases">
        <authorList>
            <consortium name="Pathogen Informatics"/>
            <person name="Doyle S."/>
        </authorList>
    </citation>
    <scope>NUCLEOTIDE SEQUENCE [LARGE SCALE GENOMIC DNA]</scope>
    <source>
        <strain evidence="1 2">NCTC1934</strain>
    </source>
</reference>
<sequence length="91" mass="9717">MENNRGDGSPDLIVSTPLYGPILNWNEGNEKAIARISEIFRASLEAIERYNSAHASVENIHRILINVNAMGTGALGAACNAAGLKDALTRP</sequence>
<dbReference type="Proteomes" id="UP000255467">
    <property type="component" value="Unassembled WGS sequence"/>
</dbReference>
<proteinExistence type="predicted"/>
<keyword evidence="2" id="KW-1185">Reference proteome</keyword>
<evidence type="ECO:0000313" key="2">
    <source>
        <dbReference type="Proteomes" id="UP000255467"/>
    </source>
</evidence>
<accession>A0A379JGG0</accession>
<protein>
    <submittedName>
        <fullName evidence="1">Uncharacterized protein</fullName>
    </submittedName>
</protein>